<dbReference type="OrthoDB" id="5292523at2"/>
<dbReference type="Proteomes" id="UP000075799">
    <property type="component" value="Unassembled WGS sequence"/>
</dbReference>
<feature type="transmembrane region" description="Helical" evidence="1">
    <location>
        <begin position="124"/>
        <end position="141"/>
    </location>
</feature>
<protein>
    <submittedName>
        <fullName evidence="2">Uncharacterized protein</fullName>
    </submittedName>
</protein>
<keyword evidence="1" id="KW-0472">Membrane</keyword>
<sequence length="196" mass="22543">MQKPEQTTFLEDSIVYVMRIRQFDLKDWLVYTVWVGMMLGLFSVIAAFFSVGYINGIEYPGYAWNIPVGTFIFTAAIAFDTIGHRTVYKEALQRGEALVHHITIAAGISSVLALCLAYENPSFMKIPALVLIFLSIVYSLVDEGMHWHRYFTQKSDRVEMWSHFFILVGHLIMITAWWTWFVEGYPGVKETLAVLK</sequence>
<evidence type="ECO:0000256" key="1">
    <source>
        <dbReference type="SAM" id="Phobius"/>
    </source>
</evidence>
<reference evidence="2 3" key="1">
    <citation type="submission" date="2016-03" db="EMBL/GenBank/DDBJ databases">
        <authorList>
            <person name="Ploux O."/>
        </authorList>
    </citation>
    <scope>NUCLEOTIDE SEQUENCE [LARGE SCALE GENOMIC DNA]</scope>
    <source>
        <strain evidence="2 3">EC13</strain>
    </source>
</reference>
<name>A0A162GQY0_BDEBC</name>
<gene>
    <name evidence="2" type="ORF">AZI87_05765</name>
</gene>
<evidence type="ECO:0000313" key="2">
    <source>
        <dbReference type="EMBL" id="KYG68737.1"/>
    </source>
</evidence>
<dbReference type="RefSeq" id="WP_063205431.1">
    <property type="nucleotide sequence ID" value="NZ_LUKD01000001.1"/>
</dbReference>
<dbReference type="EMBL" id="LUKD01000001">
    <property type="protein sequence ID" value="KYG68737.1"/>
    <property type="molecule type" value="Genomic_DNA"/>
</dbReference>
<feature type="transmembrane region" description="Helical" evidence="1">
    <location>
        <begin position="28"/>
        <end position="49"/>
    </location>
</feature>
<comment type="caution">
    <text evidence="2">The sequence shown here is derived from an EMBL/GenBank/DDBJ whole genome shotgun (WGS) entry which is preliminary data.</text>
</comment>
<feature type="transmembrane region" description="Helical" evidence="1">
    <location>
        <begin position="161"/>
        <end position="180"/>
    </location>
</feature>
<organism evidence="2 3">
    <name type="scientific">Bdellovibrio bacteriovorus</name>
    <dbReference type="NCBI Taxonomy" id="959"/>
    <lineage>
        <taxon>Bacteria</taxon>
        <taxon>Pseudomonadati</taxon>
        <taxon>Bdellovibrionota</taxon>
        <taxon>Bdellovibrionia</taxon>
        <taxon>Bdellovibrionales</taxon>
        <taxon>Pseudobdellovibrionaceae</taxon>
        <taxon>Bdellovibrio</taxon>
    </lineage>
</organism>
<dbReference type="AlphaFoldDB" id="A0A162GQY0"/>
<evidence type="ECO:0000313" key="3">
    <source>
        <dbReference type="Proteomes" id="UP000075799"/>
    </source>
</evidence>
<keyword evidence="1" id="KW-1133">Transmembrane helix</keyword>
<proteinExistence type="predicted"/>
<feature type="transmembrane region" description="Helical" evidence="1">
    <location>
        <begin position="99"/>
        <end position="118"/>
    </location>
</feature>
<accession>A0A162GQY0</accession>
<feature type="transmembrane region" description="Helical" evidence="1">
    <location>
        <begin position="61"/>
        <end position="79"/>
    </location>
</feature>
<keyword evidence="1" id="KW-0812">Transmembrane</keyword>